<feature type="signal peptide" evidence="4">
    <location>
        <begin position="1"/>
        <end position="19"/>
    </location>
</feature>
<dbReference type="EMBL" id="JAVXUP010000672">
    <property type="protein sequence ID" value="KAK3023159.1"/>
    <property type="molecule type" value="Genomic_DNA"/>
</dbReference>
<evidence type="ECO:0000313" key="7">
    <source>
        <dbReference type="EMBL" id="KAK3031942.1"/>
    </source>
</evidence>
<proteinExistence type="inferred from homology"/>
<evidence type="ECO:0000256" key="4">
    <source>
        <dbReference type="SAM" id="SignalP"/>
    </source>
</evidence>
<dbReference type="SUPFAM" id="SSF101148">
    <property type="entry name" value="Plant invertase/pectin methylesterase inhibitor"/>
    <property type="match status" value="1"/>
</dbReference>
<dbReference type="Gene3D" id="1.20.140.40">
    <property type="entry name" value="Invertase/pectin methylesterase inhibitor family protein"/>
    <property type="match status" value="1"/>
</dbReference>
<dbReference type="GO" id="GO:0004857">
    <property type="term" value="F:enzyme inhibitor activity"/>
    <property type="evidence" value="ECO:0007669"/>
    <property type="project" value="InterPro"/>
</dbReference>
<evidence type="ECO:0000256" key="1">
    <source>
        <dbReference type="ARBA" id="ARBA00022729"/>
    </source>
</evidence>
<dbReference type="Proteomes" id="UP001188597">
    <property type="component" value="Unassembled WGS sequence"/>
</dbReference>
<dbReference type="InterPro" id="IPR035513">
    <property type="entry name" value="Invertase/methylesterase_inhib"/>
</dbReference>
<evidence type="ECO:0000256" key="2">
    <source>
        <dbReference type="ARBA" id="ARBA00023157"/>
    </source>
</evidence>
<evidence type="ECO:0000256" key="3">
    <source>
        <dbReference type="ARBA" id="ARBA00038471"/>
    </source>
</evidence>
<evidence type="ECO:0000259" key="5">
    <source>
        <dbReference type="SMART" id="SM00856"/>
    </source>
</evidence>
<organism evidence="7 8">
    <name type="scientific">Escallonia herrerae</name>
    <dbReference type="NCBI Taxonomy" id="1293975"/>
    <lineage>
        <taxon>Eukaryota</taxon>
        <taxon>Viridiplantae</taxon>
        <taxon>Streptophyta</taxon>
        <taxon>Embryophyta</taxon>
        <taxon>Tracheophyta</taxon>
        <taxon>Spermatophyta</taxon>
        <taxon>Magnoliopsida</taxon>
        <taxon>eudicotyledons</taxon>
        <taxon>Gunneridae</taxon>
        <taxon>Pentapetalae</taxon>
        <taxon>asterids</taxon>
        <taxon>campanulids</taxon>
        <taxon>Escalloniales</taxon>
        <taxon>Escalloniaceae</taxon>
        <taxon>Escallonia</taxon>
    </lineage>
</organism>
<name>A0AA88WR03_9ASTE</name>
<dbReference type="Pfam" id="PF04043">
    <property type="entry name" value="PMEI"/>
    <property type="match status" value="1"/>
</dbReference>
<accession>A0AA88WR03</accession>
<dbReference type="EMBL" id="JAVXUP010000288">
    <property type="protein sequence ID" value="KAK3031942.1"/>
    <property type="molecule type" value="Genomic_DNA"/>
</dbReference>
<feature type="domain" description="Pectinesterase inhibitor" evidence="5">
    <location>
        <begin position="29"/>
        <end position="178"/>
    </location>
</feature>
<feature type="chain" id="PRO_5041891762" description="Pectinesterase inhibitor domain-containing protein" evidence="4">
    <location>
        <begin position="20"/>
        <end position="187"/>
    </location>
</feature>
<dbReference type="PANTHER" id="PTHR35357">
    <property type="entry name" value="OS02G0537100 PROTEIN"/>
    <property type="match status" value="1"/>
</dbReference>
<evidence type="ECO:0000313" key="6">
    <source>
        <dbReference type="EMBL" id="KAK3023159.1"/>
    </source>
</evidence>
<reference evidence="7" key="1">
    <citation type="submission" date="2022-12" db="EMBL/GenBank/DDBJ databases">
        <title>Draft genome assemblies for two species of Escallonia (Escalloniales).</title>
        <authorList>
            <person name="Chanderbali A."/>
            <person name="Dervinis C."/>
            <person name="Anghel I."/>
            <person name="Soltis D."/>
            <person name="Soltis P."/>
            <person name="Zapata F."/>
        </authorList>
    </citation>
    <scope>NUCLEOTIDE SEQUENCE</scope>
    <source>
        <strain evidence="7">UCBG64.0493</strain>
        <tissue evidence="7">Leaf</tissue>
    </source>
</reference>
<keyword evidence="8" id="KW-1185">Reference proteome</keyword>
<protein>
    <recommendedName>
        <fullName evidence="5">Pectinesterase inhibitor domain-containing protein</fullName>
    </recommendedName>
</protein>
<dbReference type="CDD" id="cd14859">
    <property type="entry name" value="PMEI_like"/>
    <property type="match status" value="1"/>
</dbReference>
<keyword evidence="1 4" id="KW-0732">Signal</keyword>
<dbReference type="NCBIfam" id="TIGR01614">
    <property type="entry name" value="PME_inhib"/>
    <property type="match status" value="1"/>
</dbReference>
<sequence length="187" mass="20326">MGFSCTVLLLALSISFTHFFHNPLVFANGDAGLIQRTCKTTKYYDLCVSSLKSDTTSLKADTKGLAVIMVKVGIANATATGTYLSSQVLSKAANDTSVKKLFKECADRYSYSNESLQSSLHDLAAESYDYAYVHVMAASDYPNACHNAFKRYPGLAYPPELAAREDGFKHICDVVMGIIDTLGSLSF</sequence>
<comment type="similarity">
    <text evidence="3">Belongs to the PMEI family.</text>
</comment>
<comment type="caution">
    <text evidence="7">The sequence shown here is derived from an EMBL/GenBank/DDBJ whole genome shotgun (WGS) entry which is preliminary data.</text>
</comment>
<gene>
    <name evidence="7" type="ORF">RJ639_036226</name>
    <name evidence="6" type="ORF">RJ639_043587</name>
</gene>
<dbReference type="PANTHER" id="PTHR35357:SF8">
    <property type="entry name" value="OS01G0111000 PROTEIN"/>
    <property type="match status" value="1"/>
</dbReference>
<dbReference type="AlphaFoldDB" id="A0AA88WR03"/>
<evidence type="ECO:0000313" key="8">
    <source>
        <dbReference type="Proteomes" id="UP001188597"/>
    </source>
</evidence>
<dbReference type="InterPro" id="IPR006501">
    <property type="entry name" value="Pectinesterase_inhib_dom"/>
</dbReference>
<dbReference type="SMART" id="SM00856">
    <property type="entry name" value="PMEI"/>
    <property type="match status" value="1"/>
</dbReference>
<keyword evidence="2" id="KW-1015">Disulfide bond</keyword>